<sequence>MDIDPSIFKAYDIRGIYPTSLNPEIAYKIAQGYVKYVQPKGEVLVGRDVRIHSEELAKSVIEGLLDAGLNVVDVGLITTDMYYFGVGHYSLAGGIQVTASHNPPEWHGVKMVRQEVAPITLEGGINQIKEFVSSDEKIEGEKGTLRTLDISDDYADYVLGWLKGISLKSMKVVYNPNFGYAGKIFEKIVKKGNLPLELIPLNNEPDGTFPKGRPDPFVPENRTEFIELVKSTGADLGITWDADADRVFFCADGGVFVEPYYSNTLLIKKMLEKYPGEKIIYDPRYTWALIDAIKEGGGTPVVCRVGHSFIKEKMRQENAVFAAESSGHTYYRDYWYADSGMIPAMQILGLLTQSGKKLSELVLPVMGKYFISGEINTEVADKDAVTKKLSEKYSDGKQDTLDGLTVEYADYRFNVRPSNTESLLRLNVEAKSKSVMEQKRDEILAVIRT</sequence>
<dbReference type="Gene3D" id="3.40.120.10">
    <property type="entry name" value="Alpha-D-Glucose-1,6-Bisphosphate, subunit A, domain 3"/>
    <property type="match status" value="3"/>
</dbReference>
<evidence type="ECO:0000256" key="2">
    <source>
        <dbReference type="ARBA" id="ARBA00010231"/>
    </source>
</evidence>
<dbReference type="InterPro" id="IPR005845">
    <property type="entry name" value="A-D-PHexomutase_a/b/a-II"/>
</dbReference>
<name>A0A1F8AVV1_9BACT</name>
<evidence type="ECO:0000256" key="3">
    <source>
        <dbReference type="ARBA" id="ARBA00022553"/>
    </source>
</evidence>
<evidence type="ECO:0008006" key="14">
    <source>
        <dbReference type="Google" id="ProtNLM"/>
    </source>
</evidence>
<feature type="domain" description="Alpha-D-phosphohexomutase alpha/beta/alpha" evidence="9">
    <location>
        <begin position="7"/>
        <end position="135"/>
    </location>
</feature>
<evidence type="ECO:0000256" key="4">
    <source>
        <dbReference type="ARBA" id="ARBA00022723"/>
    </source>
</evidence>
<dbReference type="InterPro" id="IPR016066">
    <property type="entry name" value="A-D-PHexomutase_CS"/>
</dbReference>
<dbReference type="STRING" id="1802513.A3E46_00095"/>
<evidence type="ECO:0000259" key="10">
    <source>
        <dbReference type="Pfam" id="PF02879"/>
    </source>
</evidence>
<dbReference type="PRINTS" id="PR00509">
    <property type="entry name" value="PGMPMM"/>
</dbReference>
<reference evidence="12 13" key="1">
    <citation type="journal article" date="2016" name="Nat. Commun.">
        <title>Thousands of microbial genomes shed light on interconnected biogeochemical processes in an aquifer system.</title>
        <authorList>
            <person name="Anantharaman K."/>
            <person name="Brown C.T."/>
            <person name="Hug L.A."/>
            <person name="Sharon I."/>
            <person name="Castelle C.J."/>
            <person name="Probst A.J."/>
            <person name="Thomas B.C."/>
            <person name="Singh A."/>
            <person name="Wilkins M.J."/>
            <person name="Karaoz U."/>
            <person name="Brodie E.L."/>
            <person name="Williams K.H."/>
            <person name="Hubbard S.S."/>
            <person name="Banfield J.F."/>
        </authorList>
    </citation>
    <scope>NUCLEOTIDE SEQUENCE [LARGE SCALE GENOMIC DNA]</scope>
</reference>
<dbReference type="Pfam" id="PF02878">
    <property type="entry name" value="PGM_PMM_I"/>
    <property type="match status" value="1"/>
</dbReference>
<accession>A0A1F8AVV1</accession>
<dbReference type="PROSITE" id="PS00710">
    <property type="entry name" value="PGM_PMM"/>
    <property type="match status" value="1"/>
</dbReference>
<feature type="domain" description="Alpha-D-phosphohexomutase alpha/beta/alpha" evidence="11">
    <location>
        <begin position="264"/>
        <end position="365"/>
    </location>
</feature>
<evidence type="ECO:0000259" key="8">
    <source>
        <dbReference type="Pfam" id="PF00408"/>
    </source>
</evidence>
<evidence type="ECO:0000313" key="12">
    <source>
        <dbReference type="EMBL" id="OGM55861.1"/>
    </source>
</evidence>
<gene>
    <name evidence="12" type="ORF">A3E46_00095</name>
</gene>
<evidence type="ECO:0000256" key="1">
    <source>
        <dbReference type="ARBA" id="ARBA00001946"/>
    </source>
</evidence>
<dbReference type="GO" id="GO:0005975">
    <property type="term" value="P:carbohydrate metabolic process"/>
    <property type="evidence" value="ECO:0007669"/>
    <property type="project" value="InterPro"/>
</dbReference>
<dbReference type="InterPro" id="IPR005846">
    <property type="entry name" value="A-D-PHexomutase_a/b/a-III"/>
</dbReference>
<comment type="cofactor">
    <cofactor evidence="1">
        <name>Mg(2+)</name>
        <dbReference type="ChEBI" id="CHEBI:18420"/>
    </cofactor>
</comment>
<dbReference type="InterPro" id="IPR016055">
    <property type="entry name" value="A-D-PHexomutase_a/b/a-I/II/III"/>
</dbReference>
<keyword evidence="6" id="KW-0413">Isomerase</keyword>
<dbReference type="SUPFAM" id="SSF53738">
    <property type="entry name" value="Phosphoglucomutase, first 3 domains"/>
    <property type="match status" value="3"/>
</dbReference>
<evidence type="ECO:0000256" key="7">
    <source>
        <dbReference type="RuleBase" id="RU004326"/>
    </source>
</evidence>
<evidence type="ECO:0000256" key="6">
    <source>
        <dbReference type="ARBA" id="ARBA00023235"/>
    </source>
</evidence>
<organism evidence="12 13">
    <name type="scientific">Candidatus Woesebacteria bacterium RIFCSPHIGHO2_12_FULL_46_16</name>
    <dbReference type="NCBI Taxonomy" id="1802513"/>
    <lineage>
        <taxon>Bacteria</taxon>
        <taxon>Candidatus Woeseibacteriota</taxon>
    </lineage>
</organism>
<dbReference type="SUPFAM" id="SSF55957">
    <property type="entry name" value="Phosphoglucomutase, C-terminal domain"/>
    <property type="match status" value="1"/>
</dbReference>
<proteinExistence type="inferred from homology"/>
<comment type="caution">
    <text evidence="12">The sequence shown here is derived from an EMBL/GenBank/DDBJ whole genome shotgun (WGS) entry which is preliminary data.</text>
</comment>
<dbReference type="Pfam" id="PF02879">
    <property type="entry name" value="PGM_PMM_II"/>
    <property type="match status" value="1"/>
</dbReference>
<feature type="domain" description="Alpha-D-phosphohexomutase alpha/beta/alpha" evidence="10">
    <location>
        <begin position="153"/>
        <end position="251"/>
    </location>
</feature>
<dbReference type="PANTHER" id="PTHR43771:SF1">
    <property type="entry name" value="PHOSPHOMANNOMUTASE"/>
    <property type="match status" value="1"/>
</dbReference>
<dbReference type="InterPro" id="IPR005841">
    <property type="entry name" value="Alpha-D-phosphohexomutase_SF"/>
</dbReference>
<dbReference type="EMBL" id="MGGZ01000044">
    <property type="protein sequence ID" value="OGM55861.1"/>
    <property type="molecule type" value="Genomic_DNA"/>
</dbReference>
<feature type="domain" description="Alpha-D-phosphohexomutase C-terminal" evidence="8">
    <location>
        <begin position="374"/>
        <end position="444"/>
    </location>
</feature>
<dbReference type="Pfam" id="PF02880">
    <property type="entry name" value="PGM_PMM_III"/>
    <property type="match status" value="1"/>
</dbReference>
<evidence type="ECO:0000259" key="9">
    <source>
        <dbReference type="Pfam" id="PF02878"/>
    </source>
</evidence>
<dbReference type="InterPro" id="IPR036900">
    <property type="entry name" value="A-D-PHexomutase_C_sf"/>
</dbReference>
<evidence type="ECO:0000313" key="13">
    <source>
        <dbReference type="Proteomes" id="UP000178313"/>
    </source>
</evidence>
<dbReference type="CDD" id="cd03089">
    <property type="entry name" value="PMM_PGM"/>
    <property type="match status" value="1"/>
</dbReference>
<dbReference type="Pfam" id="PF00408">
    <property type="entry name" value="PGM_PMM_IV"/>
    <property type="match status" value="1"/>
</dbReference>
<dbReference type="GO" id="GO:0000287">
    <property type="term" value="F:magnesium ion binding"/>
    <property type="evidence" value="ECO:0007669"/>
    <property type="project" value="InterPro"/>
</dbReference>
<keyword evidence="4 7" id="KW-0479">Metal-binding</keyword>
<evidence type="ECO:0000256" key="5">
    <source>
        <dbReference type="ARBA" id="ARBA00022842"/>
    </source>
</evidence>
<comment type="similarity">
    <text evidence="2 7">Belongs to the phosphohexose mutase family.</text>
</comment>
<keyword evidence="5 7" id="KW-0460">Magnesium</keyword>
<evidence type="ECO:0000259" key="11">
    <source>
        <dbReference type="Pfam" id="PF02880"/>
    </source>
</evidence>
<dbReference type="Proteomes" id="UP000178313">
    <property type="component" value="Unassembled WGS sequence"/>
</dbReference>
<dbReference type="InterPro" id="IPR005843">
    <property type="entry name" value="A-D-PHexomutase_C"/>
</dbReference>
<keyword evidence="3" id="KW-0597">Phosphoprotein</keyword>
<dbReference type="GO" id="GO:0016868">
    <property type="term" value="F:intramolecular phosphotransferase activity"/>
    <property type="evidence" value="ECO:0007669"/>
    <property type="project" value="InterPro"/>
</dbReference>
<dbReference type="Gene3D" id="3.30.310.50">
    <property type="entry name" value="Alpha-D-phosphohexomutase, C-terminal domain"/>
    <property type="match status" value="1"/>
</dbReference>
<dbReference type="AlphaFoldDB" id="A0A1F8AVV1"/>
<dbReference type="InterPro" id="IPR005844">
    <property type="entry name" value="A-D-PHexomutase_a/b/a-I"/>
</dbReference>
<dbReference type="PANTHER" id="PTHR43771">
    <property type="entry name" value="PHOSPHOMANNOMUTASE"/>
    <property type="match status" value="1"/>
</dbReference>
<protein>
    <recommendedName>
        <fullName evidence="14">Phosphomannomutase</fullName>
    </recommendedName>
</protein>